<dbReference type="GO" id="GO:0006309">
    <property type="term" value="P:apoptotic DNA fragmentation"/>
    <property type="evidence" value="ECO:0000318"/>
    <property type="project" value="GO_Central"/>
</dbReference>
<dbReference type="eggNOG" id="KOG3825">
    <property type="taxonomic scope" value="Eukaryota"/>
</dbReference>
<dbReference type="OrthoDB" id="10261598at2759"/>
<name>A2FBC5_TRIV3</name>
<reference evidence="3" key="2">
    <citation type="journal article" date="2007" name="Science">
        <title>Draft genome sequence of the sexually transmitted pathogen Trichomonas vaginalis.</title>
        <authorList>
            <person name="Carlton J.M."/>
            <person name="Hirt R.P."/>
            <person name="Silva J.C."/>
            <person name="Delcher A.L."/>
            <person name="Schatz M."/>
            <person name="Zhao Q."/>
            <person name="Wortman J.R."/>
            <person name="Bidwell S.L."/>
            <person name="Alsmark U.C.M."/>
            <person name="Besteiro S."/>
            <person name="Sicheritz-Ponten T."/>
            <person name="Noel C.J."/>
            <person name="Dacks J.B."/>
            <person name="Foster P.G."/>
            <person name="Simillion C."/>
            <person name="Van de Peer Y."/>
            <person name="Miranda-Saavedra D."/>
            <person name="Barton G.J."/>
            <person name="Westrop G.D."/>
            <person name="Mueller S."/>
            <person name="Dessi D."/>
            <person name="Fiori P.L."/>
            <person name="Ren Q."/>
            <person name="Paulsen I."/>
            <person name="Zhang H."/>
            <person name="Bastida-Corcuera F.D."/>
            <person name="Simoes-Barbosa A."/>
            <person name="Brown M.T."/>
            <person name="Hayes R.D."/>
            <person name="Mukherjee M."/>
            <person name="Okumura C.Y."/>
            <person name="Schneider R."/>
            <person name="Smith A.J."/>
            <person name="Vanacova S."/>
            <person name="Villalvazo M."/>
            <person name="Haas B.J."/>
            <person name="Pertea M."/>
            <person name="Feldblyum T.V."/>
            <person name="Utterback T.R."/>
            <person name="Shu C.L."/>
            <person name="Osoegawa K."/>
            <person name="de Jong P.J."/>
            <person name="Hrdy I."/>
            <person name="Horvathova L."/>
            <person name="Zubacova Z."/>
            <person name="Dolezal P."/>
            <person name="Malik S.B."/>
            <person name="Logsdon J.M. Jr."/>
            <person name="Henze K."/>
            <person name="Gupta A."/>
            <person name="Wang C.C."/>
            <person name="Dunne R.L."/>
            <person name="Upcroft J.A."/>
            <person name="Upcroft P."/>
            <person name="White O."/>
            <person name="Salzberg S.L."/>
            <person name="Tang P."/>
            <person name="Chiu C.-H."/>
            <person name="Lee Y.-S."/>
            <person name="Embley T.M."/>
            <person name="Coombs G.H."/>
            <person name="Mottram J.C."/>
            <person name="Tachezy J."/>
            <person name="Fraser-Liggett C.M."/>
            <person name="Johnson P.J."/>
        </authorList>
    </citation>
    <scope>NUCLEOTIDE SEQUENCE [LARGE SCALE GENOMIC DNA]</scope>
    <source>
        <strain evidence="3">G3</strain>
    </source>
</reference>
<evidence type="ECO:0000256" key="2">
    <source>
        <dbReference type="ARBA" id="ARBA00022801"/>
    </source>
</evidence>
<dbReference type="GO" id="GO:0004531">
    <property type="term" value="F:deoxyribonuclease II activity"/>
    <property type="evidence" value="ECO:0000318"/>
    <property type="project" value="GO_Central"/>
</dbReference>
<proteinExistence type="inferred from homology"/>
<gene>
    <name evidence="3" type="ORF">TVAG_157900</name>
</gene>
<reference evidence="3" key="1">
    <citation type="submission" date="2006-10" db="EMBL/GenBank/DDBJ databases">
        <authorList>
            <person name="Amadeo P."/>
            <person name="Zhao Q."/>
            <person name="Wortman J."/>
            <person name="Fraser-Liggett C."/>
            <person name="Carlton J."/>
        </authorList>
    </citation>
    <scope>NUCLEOTIDE SEQUENCE</scope>
    <source>
        <strain evidence="3">G3</strain>
    </source>
</reference>
<evidence type="ECO:0000256" key="1">
    <source>
        <dbReference type="ARBA" id="ARBA00007527"/>
    </source>
</evidence>
<dbReference type="EMBL" id="DS113700">
    <property type="protein sequence ID" value="EAX97805.1"/>
    <property type="molecule type" value="Genomic_DNA"/>
</dbReference>
<evidence type="ECO:0000313" key="4">
    <source>
        <dbReference type="Proteomes" id="UP000001542"/>
    </source>
</evidence>
<keyword evidence="2" id="KW-0378">Hydrolase</keyword>
<evidence type="ECO:0000313" key="3">
    <source>
        <dbReference type="EMBL" id="EAX97805.1"/>
    </source>
</evidence>
<dbReference type="InParanoid" id="A2FBC5"/>
<dbReference type="VEuPathDB" id="TrichDB:TVAGG3_0232140"/>
<dbReference type="PANTHER" id="PTHR10858:SF23">
    <property type="entry name" value="DEOXYRIBONUCLEASE II"/>
    <property type="match status" value="1"/>
</dbReference>
<protein>
    <submittedName>
        <fullName evidence="3">Deoxyribonuclease II family protein</fullName>
    </submittedName>
</protein>
<organism evidence="3 4">
    <name type="scientific">Trichomonas vaginalis (strain ATCC PRA-98 / G3)</name>
    <dbReference type="NCBI Taxonomy" id="412133"/>
    <lineage>
        <taxon>Eukaryota</taxon>
        <taxon>Metamonada</taxon>
        <taxon>Parabasalia</taxon>
        <taxon>Trichomonadida</taxon>
        <taxon>Trichomonadidae</taxon>
        <taxon>Trichomonas</taxon>
    </lineage>
</organism>
<sequence>MLKMPRKANTTPLREVGEAFFYMDPTTKLIDSESGVNQTTRNPLYNTLKYVFPKNPEIGYMMMSDQPPNKAKVSDTYAHKKGVLIFDSDNGIYLEHSTPKFPEDPDDSSTYSFASTGLVYGQSFFCLTLTHKDLDGWAEGALIEKPYVYASNIPSYTQEKLPNVIRLSNSEWNDNQMTRIQEINIGEHYIRLYSKHRYWGKDIYHDLLAPDLQTTVLTETWSRGINTMNSNCTGSYHSLNILNLMFQGQVWGRMNDHSKWCIADDYYCIGGINRQEKQLERGGGAWCLKNYEFTKTIRDAITYMEECDLE</sequence>
<dbReference type="Proteomes" id="UP000001542">
    <property type="component" value="Unassembled WGS sequence"/>
</dbReference>
<dbReference type="InterPro" id="IPR004947">
    <property type="entry name" value="DNase_II"/>
</dbReference>
<dbReference type="RefSeq" id="XP_001310735.1">
    <property type="nucleotide sequence ID" value="XM_001310734.1"/>
</dbReference>
<accession>A2FBC5</accession>
<dbReference type="OMA" id="EMYLLLE"/>
<dbReference type="PANTHER" id="PTHR10858">
    <property type="entry name" value="DEOXYRIBONUCLEASE II"/>
    <property type="match status" value="1"/>
</dbReference>
<dbReference type="VEuPathDB" id="TrichDB:TVAG_157900"/>
<dbReference type="SMR" id="A2FBC5"/>
<dbReference type="KEGG" id="tva:4755593"/>
<comment type="similarity">
    <text evidence="1">Belongs to the DNase II family.</text>
</comment>
<keyword evidence="4" id="KW-1185">Reference proteome</keyword>
<dbReference type="Pfam" id="PF03265">
    <property type="entry name" value="DNase_II"/>
    <property type="match status" value="1"/>
</dbReference>
<dbReference type="AlphaFoldDB" id="A2FBC5"/>
<dbReference type="CDD" id="cd09120">
    <property type="entry name" value="PLDc_DNaseII_1"/>
    <property type="match status" value="1"/>
</dbReference>
<dbReference type="STRING" id="5722.A2FBC5"/>
<dbReference type="CDD" id="cd09121">
    <property type="entry name" value="PLDc_DNaseII_2"/>
    <property type="match status" value="1"/>
</dbReference>